<sequence length="1623" mass="168453">MMKKTIFFMLCLAPLGAQAAITVNGTSDNLENGYDAPGEISVDNMVIGSPIPEDAGRYNDFFAGQYISSNFTVLSGTGITINNNLNVAAGYTLTLGTASANQNDPIDVSIGAVDALGGLNIENVGSFSVNNSVSIAEGFSIKNVGSVKTGAVAITGGNTSMDVSGNLSMFSFSNSGSGSTIINAANINIGDKDAGAPGFIENINDAQAMTINATGTIDVTGGINNYASSMTIDAGGDIIVSGVVSNSGSMILNAANLNIIGGGTTLNPYSFVSTGDLTINVGGTTTFAYGLNLSSMSEEDAFSLTTGTLNFGAGSDWSGAFSNKLNSFKLTVTDTAFDIKSAIVNGVVYNSDGNATGYNTNANMTLSAPVLSADSITNYATLDIDALSGAGVTIRKGIETFSGSNTDIESGTDLVVGENISNAGTMSLKAANVQLNGVTNNSGTLSVSSPTSDGSISFSGNVINKGGNTDINAKSISISGALNNNSGVTNINGSDSQDASNVSAMSVGSIGVSGGSLNLGALIGSVDVAKNIVVSGGTLNVNSSVKTISVNDGISIGGNLNFGNSGVETGKGDVYVANAGVQRFEMSSENGTLSVGGAVNISGNSNNVYSAILAANIMQFGSINVSGNNNKLVLGDSIATNQQMLSVSGDVTVGVGATVDIVADDADVGQLILSDGAALIARGTQISSEKAINIANGITSYNGASVSYTGLAVASDNLSLVSENDAINVVEGIGLVSGKTLSLTAQNQITVGGAIVNAGTLNLIAKGVAGSPNITLAGVSVVDGAVINFGVSADENAFYTPDLNVSAGAISVAGDVVKGVGSTGAFNLLTPNVTVSGASLNATGNYYANSGDAIFDITGAATFGGDVNILSGANTVFNTDSFTANVIDNAGNLAVNATNDISIDSVTNTGSLSLDSGAGFIKSNNFVVGEAGDVELMGQGVSVTDLFSTQNSVLYQNYSDGAVNISADQYVINTNTFEAAGVNQMSGDLSINASVVNIAGDVIGDNLHFGKTSPDSWLNATVGGNVSGGVDFWGINSLNIAGNYTFSNTSDLWAAIMPSSESPKNYWASIEVTDDNKKGEIVNADNGEALITVGDKFVSNISGIVMGDAGTKPQVGISLFDTVDQGTAIWLLHAENGIEIAGAFEKLRNLDVKFCNADGSICIDYADTLRPASDGTISEDGTTPIYISERDTDGDGVADSLYVVFDPNFGGPVNIFKLQPVVAETVPHTAGEYISAGALDNLIASQLQNTAFYNNSPIEIIPQIFMGTNLSQMANELYDRMEYYNMTGDGRVLASFSRLFQPRELEQIAGSIALNEHTNFRDFEDRMLDEFIWNRNRNLKKAWLDFDYGMFFQNVSDGKHADGQRFSLAGGFDWQASETTIFGISAHVNNSSSDTSDAIELGYLPNTSVLGTVDVNVDNLNIGAGAYMMKILGEKTRLYGNAFLDAHLLDVSRNQTFVDNIDGSGSAFSLISEWGLMHDWLNQYIVGNAYARFGYNFGFNLSEKAGGQDYMDMESDGYLILTPGYSLIAQKRIYPSAWFQIRPYASVGVEYDVLGTPDFVKYKFALADTYTKYDVDIDPLWANIGGGIEFLSANGIQIGVDYRYQYNDAIQLHNIKLSGSYRF</sequence>
<protein>
    <recommendedName>
        <fullName evidence="2">Autotransporter domain-containing protein</fullName>
    </recommendedName>
</protein>
<feature type="chain" id="PRO_5038583652" description="Autotransporter domain-containing protein" evidence="1">
    <location>
        <begin position="20"/>
        <end position="1623"/>
    </location>
</feature>
<dbReference type="PROSITE" id="PS51208">
    <property type="entry name" value="AUTOTRANSPORTER"/>
    <property type="match status" value="1"/>
</dbReference>
<accession>A0A9D1MRN5</accession>
<evidence type="ECO:0000313" key="3">
    <source>
        <dbReference type="EMBL" id="HIU65043.1"/>
    </source>
</evidence>
<keyword evidence="1" id="KW-0732">Signal</keyword>
<gene>
    <name evidence="3" type="ORF">IAC63_00165</name>
</gene>
<dbReference type="EMBL" id="DVNO01000002">
    <property type="protein sequence ID" value="HIU65043.1"/>
    <property type="molecule type" value="Genomic_DNA"/>
</dbReference>
<name>A0A9D1MRN5_9PROT</name>
<organism evidence="3 4">
    <name type="scientific">Candidatus Enterousia avicola</name>
    <dbReference type="NCBI Taxonomy" id="2840787"/>
    <lineage>
        <taxon>Bacteria</taxon>
        <taxon>Pseudomonadati</taxon>
        <taxon>Pseudomonadota</taxon>
        <taxon>Alphaproteobacteria</taxon>
        <taxon>Candidatus Enterousia</taxon>
    </lineage>
</organism>
<feature type="signal peptide" evidence="1">
    <location>
        <begin position="1"/>
        <end position="19"/>
    </location>
</feature>
<feature type="domain" description="Autotransporter" evidence="2">
    <location>
        <begin position="1335"/>
        <end position="1623"/>
    </location>
</feature>
<evidence type="ECO:0000256" key="1">
    <source>
        <dbReference type="SAM" id="SignalP"/>
    </source>
</evidence>
<evidence type="ECO:0000313" key="4">
    <source>
        <dbReference type="Proteomes" id="UP000824142"/>
    </source>
</evidence>
<comment type="caution">
    <text evidence="3">The sequence shown here is derived from an EMBL/GenBank/DDBJ whole genome shotgun (WGS) entry which is preliminary data.</text>
</comment>
<proteinExistence type="predicted"/>
<reference evidence="3" key="2">
    <citation type="journal article" date="2021" name="PeerJ">
        <title>Extensive microbial diversity within the chicken gut microbiome revealed by metagenomics and culture.</title>
        <authorList>
            <person name="Gilroy R."/>
            <person name="Ravi A."/>
            <person name="Getino M."/>
            <person name="Pursley I."/>
            <person name="Horton D.L."/>
            <person name="Alikhan N.F."/>
            <person name="Baker D."/>
            <person name="Gharbi K."/>
            <person name="Hall N."/>
            <person name="Watson M."/>
            <person name="Adriaenssens E.M."/>
            <person name="Foster-Nyarko E."/>
            <person name="Jarju S."/>
            <person name="Secka A."/>
            <person name="Antonio M."/>
            <person name="Oren A."/>
            <person name="Chaudhuri R.R."/>
            <person name="La Ragione R."/>
            <person name="Hildebrand F."/>
            <person name="Pallen M.J."/>
        </authorList>
    </citation>
    <scope>NUCLEOTIDE SEQUENCE</scope>
    <source>
        <strain evidence="3">CHK136-897</strain>
    </source>
</reference>
<dbReference type="SUPFAM" id="SSF103515">
    <property type="entry name" value="Autotransporter"/>
    <property type="match status" value="1"/>
</dbReference>
<dbReference type="Proteomes" id="UP000824142">
    <property type="component" value="Unassembled WGS sequence"/>
</dbReference>
<dbReference type="InterPro" id="IPR005546">
    <property type="entry name" value="Autotransporte_beta"/>
</dbReference>
<reference evidence="3" key="1">
    <citation type="submission" date="2020-10" db="EMBL/GenBank/DDBJ databases">
        <authorList>
            <person name="Gilroy R."/>
        </authorList>
    </citation>
    <scope>NUCLEOTIDE SEQUENCE</scope>
    <source>
        <strain evidence="3">CHK136-897</strain>
    </source>
</reference>
<evidence type="ECO:0000259" key="2">
    <source>
        <dbReference type="PROSITE" id="PS51208"/>
    </source>
</evidence>
<dbReference type="InterPro" id="IPR036709">
    <property type="entry name" value="Autotransporte_beta_dom_sf"/>
</dbReference>